<dbReference type="AlphaFoldDB" id="A0AA37GZ82"/>
<evidence type="ECO:0000313" key="2">
    <source>
        <dbReference type="Proteomes" id="UP001055172"/>
    </source>
</evidence>
<reference evidence="1 2" key="1">
    <citation type="submission" date="2021-07" db="EMBL/GenBank/DDBJ databases">
        <title>Genome data of Colletotrichum spaethianum.</title>
        <authorList>
            <person name="Utami Y.D."/>
            <person name="Hiruma K."/>
        </authorList>
    </citation>
    <scope>NUCLEOTIDE SEQUENCE [LARGE SCALE GENOMIC DNA]</scope>
    <source>
        <strain evidence="1 2">MAFF 242679</strain>
    </source>
</reference>
<dbReference type="Proteomes" id="UP001055172">
    <property type="component" value="Unassembled WGS sequence"/>
</dbReference>
<evidence type="ECO:0000313" key="1">
    <source>
        <dbReference type="EMBL" id="GJC90063.1"/>
    </source>
</evidence>
<dbReference type="InterPro" id="IPR025332">
    <property type="entry name" value="DUF4238"/>
</dbReference>
<protein>
    <submittedName>
        <fullName evidence="1">Uncharacterized protein</fullName>
    </submittedName>
</protein>
<gene>
    <name evidence="1" type="ORF">ColLi_12901</name>
</gene>
<sequence>MYDDAADAIKGQKQIEDKLGRLESQSATIIQKIKKAHDNGKSDVCLRRSEKDQLRKFLFIMKYRGPGFYDKYLSGDEKTYQAEDKNLLCAYMAQKGFRNPREVWLDNLRAILDLEMDAEGDWIEKLPTLMFPPDAAMFTVHVQMSYMAFCTPIDQNLEFILTDQVYNIFEGPIYESYSVETRENLGPMYLCFHEFGPISGRLIIVLRSFLLPQPLEDADIKVKRAREMMLEGAAAQFPNAKDATSILADLPLRKDHQ</sequence>
<comment type="caution">
    <text evidence="1">The sequence shown here is derived from an EMBL/GenBank/DDBJ whole genome shotgun (WGS) entry which is preliminary data.</text>
</comment>
<organism evidence="1 2">
    <name type="scientific">Colletotrichum liriopes</name>
    <dbReference type="NCBI Taxonomy" id="708192"/>
    <lineage>
        <taxon>Eukaryota</taxon>
        <taxon>Fungi</taxon>
        <taxon>Dikarya</taxon>
        <taxon>Ascomycota</taxon>
        <taxon>Pezizomycotina</taxon>
        <taxon>Sordariomycetes</taxon>
        <taxon>Hypocreomycetidae</taxon>
        <taxon>Glomerellales</taxon>
        <taxon>Glomerellaceae</taxon>
        <taxon>Colletotrichum</taxon>
        <taxon>Colletotrichum spaethianum species complex</taxon>
    </lineage>
</organism>
<keyword evidence="2" id="KW-1185">Reference proteome</keyword>
<name>A0AA37GZ82_9PEZI</name>
<proteinExistence type="predicted"/>
<dbReference type="EMBL" id="BPPX01000048">
    <property type="protein sequence ID" value="GJC90063.1"/>
    <property type="molecule type" value="Genomic_DNA"/>
</dbReference>
<accession>A0AA37GZ82</accession>
<dbReference type="Pfam" id="PF14022">
    <property type="entry name" value="DUF4238"/>
    <property type="match status" value="1"/>
</dbReference>